<evidence type="ECO:0000259" key="1">
    <source>
        <dbReference type="Pfam" id="PF00535"/>
    </source>
</evidence>
<accession>A0A1X4NH70</accession>
<dbReference type="Gene3D" id="3.90.550.10">
    <property type="entry name" value="Spore Coat Polysaccharide Biosynthesis Protein SpsA, Chain A"/>
    <property type="match status" value="1"/>
</dbReference>
<dbReference type="Pfam" id="PF00535">
    <property type="entry name" value="Glycos_transf_2"/>
    <property type="match status" value="1"/>
</dbReference>
<reference evidence="2 3" key="1">
    <citation type="submission" date="2014-03" db="EMBL/GenBank/DDBJ databases">
        <title>The draft genome sequence of Marivita geojedonensis KCTC 23882.</title>
        <authorList>
            <person name="Lai Q."/>
            <person name="Shao Z."/>
        </authorList>
    </citation>
    <scope>NUCLEOTIDE SEQUENCE [LARGE SCALE GENOMIC DNA]</scope>
    <source>
        <strain evidence="2 3">DPG-138</strain>
    </source>
</reference>
<feature type="domain" description="Glycosyltransferase 2-like" evidence="1">
    <location>
        <begin position="30"/>
        <end position="164"/>
    </location>
</feature>
<dbReference type="CDD" id="cd06433">
    <property type="entry name" value="GT_2_WfgS_like"/>
    <property type="match status" value="1"/>
</dbReference>
<gene>
    <name evidence="2" type="ORF">MGEO_17350</name>
</gene>
<dbReference type="Proteomes" id="UP000193926">
    <property type="component" value="Unassembled WGS sequence"/>
</dbReference>
<keyword evidence="3" id="KW-1185">Reference proteome</keyword>
<sequence length="270" mass="30193">MIRRGTSSARPLPDVPRIDPASGSLRPLVSVVTATLNARDLLRDTVQSVAEQGLEVEHVIADGGSTDGTTDDLAASSDKINWISEPDLGIADAMNKAIALAHGEWIVVLHAGDRFAEPDSLKNAIKFLGPDIDILLCSIRRGGWAQNRDRHCHCAQQRLLFKTIPHQGALTRRDLFERIGGFDTSYRVTMDYDFFFRARNAGAKFRSVPVILSYMDDSGLSSRTDWPSLKARFAEERRVHLTHCPNLAMRAIYAAYWPTYLAYRRLRSLL</sequence>
<dbReference type="OrthoDB" id="5291101at2"/>
<dbReference type="EMBL" id="JFKC01000023">
    <property type="protein sequence ID" value="OSQ46605.1"/>
    <property type="molecule type" value="Genomic_DNA"/>
</dbReference>
<evidence type="ECO:0000313" key="3">
    <source>
        <dbReference type="Proteomes" id="UP000193926"/>
    </source>
</evidence>
<proteinExistence type="predicted"/>
<evidence type="ECO:0000313" key="2">
    <source>
        <dbReference type="EMBL" id="OSQ46605.1"/>
    </source>
</evidence>
<dbReference type="InterPro" id="IPR050834">
    <property type="entry name" value="Glycosyltransf_2"/>
</dbReference>
<name>A0A1X4NH70_9RHOB</name>
<dbReference type="SUPFAM" id="SSF53448">
    <property type="entry name" value="Nucleotide-diphospho-sugar transferases"/>
    <property type="match status" value="1"/>
</dbReference>
<organism evidence="2 3">
    <name type="scientific">Marivita geojedonensis</name>
    <dbReference type="NCBI Taxonomy" id="1123756"/>
    <lineage>
        <taxon>Bacteria</taxon>
        <taxon>Pseudomonadati</taxon>
        <taxon>Pseudomonadota</taxon>
        <taxon>Alphaproteobacteria</taxon>
        <taxon>Rhodobacterales</taxon>
        <taxon>Roseobacteraceae</taxon>
        <taxon>Marivita</taxon>
    </lineage>
</organism>
<dbReference type="PANTHER" id="PTHR43685">
    <property type="entry name" value="GLYCOSYLTRANSFERASE"/>
    <property type="match status" value="1"/>
</dbReference>
<dbReference type="InterPro" id="IPR001173">
    <property type="entry name" value="Glyco_trans_2-like"/>
</dbReference>
<dbReference type="AlphaFoldDB" id="A0A1X4NH70"/>
<dbReference type="STRING" id="1123756.MGEO_17350"/>
<comment type="caution">
    <text evidence="2">The sequence shown here is derived from an EMBL/GenBank/DDBJ whole genome shotgun (WGS) entry which is preliminary data.</text>
</comment>
<dbReference type="PANTHER" id="PTHR43685:SF2">
    <property type="entry name" value="GLYCOSYLTRANSFERASE 2-LIKE DOMAIN-CONTAINING PROTEIN"/>
    <property type="match status" value="1"/>
</dbReference>
<dbReference type="InterPro" id="IPR029044">
    <property type="entry name" value="Nucleotide-diphossugar_trans"/>
</dbReference>
<dbReference type="RefSeq" id="WP_158091042.1">
    <property type="nucleotide sequence ID" value="NZ_JFKC01000023.1"/>
</dbReference>
<protein>
    <recommendedName>
        <fullName evidence="1">Glycosyltransferase 2-like domain-containing protein</fullName>
    </recommendedName>
</protein>